<organism evidence="1 2">
    <name type="scientific">Romanomermis culicivorax</name>
    <name type="common">Nematode worm</name>
    <dbReference type="NCBI Taxonomy" id="13658"/>
    <lineage>
        <taxon>Eukaryota</taxon>
        <taxon>Metazoa</taxon>
        <taxon>Ecdysozoa</taxon>
        <taxon>Nematoda</taxon>
        <taxon>Enoplea</taxon>
        <taxon>Dorylaimia</taxon>
        <taxon>Mermithida</taxon>
        <taxon>Mermithoidea</taxon>
        <taxon>Mermithidae</taxon>
        <taxon>Romanomermis</taxon>
    </lineage>
</organism>
<reference evidence="2" key="1">
    <citation type="submission" date="2022-11" db="UniProtKB">
        <authorList>
            <consortium name="WormBaseParasite"/>
        </authorList>
    </citation>
    <scope>IDENTIFICATION</scope>
</reference>
<dbReference type="AlphaFoldDB" id="A0A915HJ26"/>
<evidence type="ECO:0000313" key="1">
    <source>
        <dbReference type="Proteomes" id="UP000887565"/>
    </source>
</evidence>
<protein>
    <submittedName>
        <fullName evidence="2">Uncharacterized protein</fullName>
    </submittedName>
</protein>
<sequence length="83" mass="9761">MITEINRSKIYHHLVVLIFEDVSECEEANLVCFEPIINERRRRPDRRMSTRGAGNIFGFLCSERWKMNVRSNYSSIKGLNLLS</sequence>
<evidence type="ECO:0000313" key="2">
    <source>
        <dbReference type="WBParaSite" id="nRc.2.0.1.t01434-RA"/>
    </source>
</evidence>
<dbReference type="Proteomes" id="UP000887565">
    <property type="component" value="Unplaced"/>
</dbReference>
<keyword evidence="1" id="KW-1185">Reference proteome</keyword>
<dbReference type="WBParaSite" id="nRc.2.0.1.t01434-RA">
    <property type="protein sequence ID" value="nRc.2.0.1.t01434-RA"/>
    <property type="gene ID" value="nRc.2.0.1.g01434"/>
</dbReference>
<proteinExistence type="predicted"/>
<name>A0A915HJ26_ROMCU</name>
<accession>A0A915HJ26</accession>